<keyword evidence="9" id="KW-0679">Respiratory chain</keyword>
<dbReference type="GO" id="GO:0042773">
    <property type="term" value="P:ATP synthesis coupled electron transport"/>
    <property type="evidence" value="ECO:0007669"/>
    <property type="project" value="InterPro"/>
</dbReference>
<keyword evidence="9" id="KW-0249">Electron transport</keyword>
<dbReference type="NCBIfam" id="TIGR01972">
    <property type="entry name" value="NDH_I_M"/>
    <property type="match status" value="1"/>
</dbReference>
<geneLocation type="mitochondrion" evidence="12"/>
<keyword evidence="4 9" id="KW-0812">Transmembrane</keyword>
<dbReference type="InterPro" id="IPR003918">
    <property type="entry name" value="NADH_UbQ_OxRdtase"/>
</dbReference>
<comment type="catalytic activity">
    <reaction evidence="9">
        <text>a ubiquinone + NADH + 5 H(+)(in) = a ubiquinol + NAD(+) + 4 H(+)(out)</text>
        <dbReference type="Rhea" id="RHEA:29091"/>
        <dbReference type="Rhea" id="RHEA-COMP:9565"/>
        <dbReference type="Rhea" id="RHEA-COMP:9566"/>
        <dbReference type="ChEBI" id="CHEBI:15378"/>
        <dbReference type="ChEBI" id="CHEBI:16389"/>
        <dbReference type="ChEBI" id="CHEBI:17976"/>
        <dbReference type="ChEBI" id="CHEBI:57540"/>
        <dbReference type="ChEBI" id="CHEBI:57945"/>
        <dbReference type="EC" id="7.1.1.2"/>
    </reaction>
</comment>
<evidence type="ECO:0000313" key="12">
    <source>
        <dbReference type="EMBL" id="BBQ05339.1"/>
    </source>
</evidence>
<comment type="subcellular location">
    <subcellularLocation>
        <location evidence="2">Membrane</location>
        <topology evidence="2">Multi-pass membrane protein</topology>
    </subcellularLocation>
    <subcellularLocation>
        <location evidence="9">Mitochondrion membrane</location>
        <topology evidence="9">Multi-pass membrane protein</topology>
    </subcellularLocation>
</comment>
<evidence type="ECO:0000259" key="10">
    <source>
        <dbReference type="Pfam" id="PF00361"/>
    </source>
</evidence>
<dbReference type="PRINTS" id="PR01437">
    <property type="entry name" value="NUOXDRDTASE4"/>
</dbReference>
<feature type="transmembrane region" description="Helical" evidence="9">
    <location>
        <begin position="452"/>
        <end position="471"/>
    </location>
</feature>
<feature type="transmembrane region" description="Helical" evidence="9">
    <location>
        <begin position="301"/>
        <end position="322"/>
    </location>
</feature>
<dbReference type="Pfam" id="PF00361">
    <property type="entry name" value="Proton_antipo_M"/>
    <property type="match status" value="1"/>
</dbReference>
<organism evidence="12">
    <name type="scientific">Hemiarma marina</name>
    <dbReference type="NCBI Taxonomy" id="1848298"/>
    <lineage>
        <taxon>Eukaryota</taxon>
        <taxon>Cryptophyceae</taxon>
        <taxon>Cyathomonadacea</taxon>
        <taxon>Goniomonadaceae</taxon>
    </lineage>
</organism>
<evidence type="ECO:0000256" key="9">
    <source>
        <dbReference type="RuleBase" id="RU003297"/>
    </source>
</evidence>
<feature type="transmembrane region" description="Helical" evidence="9">
    <location>
        <begin position="6"/>
        <end position="24"/>
    </location>
</feature>
<feature type="transmembrane region" description="Helical" evidence="9">
    <location>
        <begin position="407"/>
        <end position="431"/>
    </location>
</feature>
<comment type="function">
    <text evidence="1">Core subunit of the mitochondrial membrane respiratory chain NADH dehydrogenase (Complex I) that is believed to belong to the minimal assembly required for catalysis. Complex I functions in the transfer of electrons from NADH to the respiratory chain. The immediate electron acceptor for the enzyme is believed to be ubiquinone.</text>
</comment>
<dbReference type="EMBL" id="LC515367">
    <property type="protein sequence ID" value="BBQ05339.1"/>
    <property type="molecule type" value="Genomic_DNA"/>
</dbReference>
<evidence type="ECO:0000259" key="11">
    <source>
        <dbReference type="Pfam" id="PF01059"/>
    </source>
</evidence>
<feature type="transmembrane region" description="Helical" evidence="9">
    <location>
        <begin position="328"/>
        <end position="349"/>
    </location>
</feature>
<evidence type="ECO:0000256" key="5">
    <source>
        <dbReference type="ARBA" id="ARBA00022967"/>
    </source>
</evidence>
<dbReference type="GO" id="GO:0048039">
    <property type="term" value="F:ubiquinone binding"/>
    <property type="evidence" value="ECO:0007669"/>
    <property type="project" value="TreeGrafter"/>
</dbReference>
<dbReference type="AlphaFoldDB" id="A0A679ETL6"/>
<feature type="transmembrane region" description="Helical" evidence="9">
    <location>
        <begin position="33"/>
        <end position="52"/>
    </location>
</feature>
<evidence type="ECO:0000256" key="6">
    <source>
        <dbReference type="ARBA" id="ARBA00022989"/>
    </source>
</evidence>
<dbReference type="NCBIfam" id="NF004499">
    <property type="entry name" value="PRK05846.1-3"/>
    <property type="match status" value="1"/>
</dbReference>
<evidence type="ECO:0000256" key="2">
    <source>
        <dbReference type="ARBA" id="ARBA00004141"/>
    </source>
</evidence>
<feature type="transmembrane region" description="Helical" evidence="9">
    <location>
        <begin position="369"/>
        <end position="387"/>
    </location>
</feature>
<keyword evidence="9" id="KW-0813">Transport</keyword>
<feature type="transmembrane region" description="Helical" evidence="9">
    <location>
        <begin position="208"/>
        <end position="230"/>
    </location>
</feature>
<keyword evidence="5" id="KW-1278">Translocase</keyword>
<protein>
    <recommendedName>
        <fullName evidence="9">NADH-ubiquinone oxidoreductase chain 4</fullName>
        <ecNumber evidence="9">7.1.1.2</ecNumber>
    </recommendedName>
</protein>
<accession>A0A679ETL6</accession>
<feature type="transmembrane region" description="Helical" evidence="9">
    <location>
        <begin position="242"/>
        <end position="262"/>
    </location>
</feature>
<evidence type="ECO:0000256" key="4">
    <source>
        <dbReference type="ARBA" id="ARBA00022692"/>
    </source>
</evidence>
<gene>
    <name evidence="12" type="primary">nad4</name>
</gene>
<dbReference type="InterPro" id="IPR001750">
    <property type="entry name" value="ND/Mrp_TM"/>
</dbReference>
<dbReference type="Pfam" id="PF01059">
    <property type="entry name" value="Oxidored_q5_N"/>
    <property type="match status" value="1"/>
</dbReference>
<dbReference type="InterPro" id="IPR000260">
    <property type="entry name" value="NADH4_N"/>
</dbReference>
<evidence type="ECO:0000256" key="3">
    <source>
        <dbReference type="ARBA" id="ARBA00009025"/>
    </source>
</evidence>
<dbReference type="InterPro" id="IPR010227">
    <property type="entry name" value="NADH_Q_OxRdtase_chainM/4"/>
</dbReference>
<dbReference type="PANTHER" id="PTHR43507:SF1">
    <property type="entry name" value="NADH-UBIQUINONE OXIDOREDUCTASE CHAIN 4"/>
    <property type="match status" value="1"/>
</dbReference>
<sequence length="485" mass="53695">MDGVLGSLVWMPWVGMAIVAAIPGTQKDRIRQVGLLVSGLVFLQSLRVWLAFDNATAEFQMVEVYEGYTWGGGNLFIGVDGISLFFVILTTFLIPVCLLASWNAIQERVKEYTLCFLAMGSCTVAVFLVLDVLWFYVFFESVLIPMFLVIGLWGSRARKIRAGYQFFLYTFFGSVFMLLALLTMAWEAGTTDWQVLQEVQWSASQGRWLWLAFFLSFAIKIPMVPFHTWLPEAHVEAPTAGSVMLAGIMLKLGTYGMIRFLLPLFPEASAYFTPFVFTLSVIAIVYTSLTTLRQVDLKKIIAYSSVAHMGFVTLGLFTFNATGVEGSLLIMLSHGWVSSALFLCVGVLYDRYHTRLVKYYQGIGQGMPLFAVIFVFFSMANLGFPGTSSFVGEFLSLAGAFVANPTVAVLASLGTVLGAAYSVWLCNRVLFGTLEASPLGAIVDLNAREMMVFVPLIGLTLWMGVYPTAFMDPMHVSVANLLYVF</sequence>
<keyword evidence="6 9" id="KW-1133">Transmembrane helix</keyword>
<proteinExistence type="inferred from homology"/>
<feature type="transmembrane region" description="Helical" evidence="9">
    <location>
        <begin position="112"/>
        <end position="130"/>
    </location>
</feature>
<evidence type="ECO:0000256" key="7">
    <source>
        <dbReference type="ARBA" id="ARBA00023027"/>
    </source>
</evidence>
<reference evidence="12" key="1">
    <citation type="submission" date="2019-12" db="EMBL/GenBank/DDBJ databases">
        <title>Mitochondrial genomes of Hemiarma marina and Leucocryptos marina revised the evolution of cytochrome c maturation in Cryptista.</title>
        <authorList>
            <person name="Nishimura Y."/>
            <person name="Kume K."/>
            <person name="Sonehara K."/>
            <person name="Tanifuji G."/>
            <person name="Shiratori T."/>
            <person name="Ishida K."/>
            <person name="Hashimoto T."/>
            <person name="Inagaki Y."/>
            <person name="Ohkuma M."/>
        </authorList>
    </citation>
    <scope>NUCLEOTIDE SEQUENCE</scope>
    <source>
        <strain evidence="12">SRT149</strain>
    </source>
</reference>
<comment type="similarity">
    <text evidence="3 9">Belongs to the complex I subunit 4 family.</text>
</comment>
<feature type="transmembrane region" description="Helical" evidence="9">
    <location>
        <begin position="136"/>
        <end position="154"/>
    </location>
</feature>
<evidence type="ECO:0000256" key="8">
    <source>
        <dbReference type="ARBA" id="ARBA00023136"/>
    </source>
</evidence>
<name>A0A679ETL6_9CRYP</name>
<keyword evidence="7 9" id="KW-0520">NAD</keyword>
<keyword evidence="8 9" id="KW-0472">Membrane</keyword>
<feature type="domain" description="NADH:ubiquinone oxidoreductase chain 4 N-terminal" evidence="11">
    <location>
        <begin position="56"/>
        <end position="120"/>
    </location>
</feature>
<dbReference type="PANTHER" id="PTHR43507">
    <property type="entry name" value="NADH-UBIQUINONE OXIDOREDUCTASE CHAIN 4"/>
    <property type="match status" value="1"/>
</dbReference>
<feature type="transmembrane region" description="Helical" evidence="9">
    <location>
        <begin position="268"/>
        <end position="289"/>
    </location>
</feature>
<keyword evidence="9 12" id="KW-0496">Mitochondrion</keyword>
<dbReference type="GO" id="GO:0003954">
    <property type="term" value="F:NADH dehydrogenase activity"/>
    <property type="evidence" value="ECO:0007669"/>
    <property type="project" value="TreeGrafter"/>
</dbReference>
<comment type="function">
    <text evidence="9">Core subunit of the mitochondrial membrane respiratory chain NADH dehydrogenase (Complex I) which catalyzes electron transfer from NADH through the respiratory chain, using ubiquinone as an electron acceptor. Essential for the catalytic activity and assembly of complex I.</text>
</comment>
<feature type="domain" description="NADH:quinone oxidoreductase/Mrp antiporter transmembrane" evidence="10">
    <location>
        <begin position="131"/>
        <end position="417"/>
    </location>
</feature>
<dbReference type="GO" id="GO:0008137">
    <property type="term" value="F:NADH dehydrogenase (ubiquinone) activity"/>
    <property type="evidence" value="ECO:0007669"/>
    <property type="project" value="UniProtKB-UniRule"/>
</dbReference>
<feature type="transmembrane region" description="Helical" evidence="9">
    <location>
        <begin position="72"/>
        <end position="100"/>
    </location>
</feature>
<dbReference type="EC" id="7.1.1.2" evidence="9"/>
<dbReference type="GO" id="GO:0031966">
    <property type="term" value="C:mitochondrial membrane"/>
    <property type="evidence" value="ECO:0007669"/>
    <property type="project" value="UniProtKB-SubCell"/>
</dbReference>
<dbReference type="GO" id="GO:0015990">
    <property type="term" value="P:electron transport coupled proton transport"/>
    <property type="evidence" value="ECO:0007669"/>
    <property type="project" value="TreeGrafter"/>
</dbReference>
<feature type="transmembrane region" description="Helical" evidence="9">
    <location>
        <begin position="166"/>
        <end position="188"/>
    </location>
</feature>
<keyword evidence="9" id="KW-0830">Ubiquinone</keyword>
<evidence type="ECO:0000256" key="1">
    <source>
        <dbReference type="ARBA" id="ARBA00003257"/>
    </source>
</evidence>